<dbReference type="OrthoDB" id="3853075at2759"/>
<gene>
    <name evidence="2" type="ORF">N7449_001296</name>
</gene>
<dbReference type="AlphaFoldDB" id="A0A9W9T948"/>
<evidence type="ECO:0000313" key="2">
    <source>
        <dbReference type="EMBL" id="KAJ5214127.1"/>
    </source>
</evidence>
<feature type="region of interest" description="Disordered" evidence="1">
    <location>
        <begin position="1"/>
        <end position="25"/>
    </location>
</feature>
<sequence length="551" mass="62065">MSSSKARGKRPAASPEMGATSTKKVRVARKDLKAARATKSTDFLPVKIGRAKWVSLEDHESQTAAYLGFKNTSDLRAFAISWPVVLAEKYFLAVSKNMSRPGPFTLLDKPGTLQEISGVATDPETAWAWGQNDTKQRQSSQRKKIAAWCLYMLVQNVKRYKNVTDEENLEKSAKEQQDFIERHKDNKMNVAISFPEGMKRFPVPELGPLTDKGEGQLEPYNRCWELLKYLRSGFYRSNWKTRFATLQAVENGTVVSEAHAPSWMQSSAKKVVSGLSSIKKVFASDSLAPINVEVKWVRNARDMETEAAIQKALERGVELPYSKFRLPWDPRALARSEQFRDGIRRSLNCQELGLDLLSILISYDHAAENESGHINGLAQDWKDIKEIFDNPQYSNFVLEVCLQAFDMDDDMFALYEDGGDPICQGTYLAIQNSQKMVPQNSQMTDNVKSEAFVNCPQAIRLFLKKSGYHQFSSEDEGTGSVSNPIVSPRTPGESNFSEGEEDEPEDEEAEDDDEDDDEYNASDDDEDGVELDLSTSLEIRGFYAARRLNQT</sequence>
<name>A0A9W9T948_9EURO</name>
<feature type="region of interest" description="Disordered" evidence="1">
    <location>
        <begin position="472"/>
        <end position="535"/>
    </location>
</feature>
<accession>A0A9W9T948</accession>
<evidence type="ECO:0000313" key="3">
    <source>
        <dbReference type="Proteomes" id="UP001150942"/>
    </source>
</evidence>
<reference evidence="2" key="2">
    <citation type="journal article" date="2023" name="IMA Fungus">
        <title>Comparative genomic study of the Penicillium genus elucidates a diverse pangenome and 15 lateral gene transfer events.</title>
        <authorList>
            <person name="Petersen C."/>
            <person name="Sorensen T."/>
            <person name="Nielsen M.R."/>
            <person name="Sondergaard T.E."/>
            <person name="Sorensen J.L."/>
            <person name="Fitzpatrick D.A."/>
            <person name="Frisvad J.C."/>
            <person name="Nielsen K.L."/>
        </authorList>
    </citation>
    <scope>NUCLEOTIDE SEQUENCE</scope>
    <source>
        <strain evidence="2">IBT 20477</strain>
    </source>
</reference>
<dbReference type="Proteomes" id="UP001150942">
    <property type="component" value="Unassembled WGS sequence"/>
</dbReference>
<organism evidence="2 3">
    <name type="scientific">Penicillium cf. viridicatum</name>
    <dbReference type="NCBI Taxonomy" id="2972119"/>
    <lineage>
        <taxon>Eukaryota</taxon>
        <taxon>Fungi</taxon>
        <taxon>Dikarya</taxon>
        <taxon>Ascomycota</taxon>
        <taxon>Pezizomycotina</taxon>
        <taxon>Eurotiomycetes</taxon>
        <taxon>Eurotiomycetidae</taxon>
        <taxon>Eurotiales</taxon>
        <taxon>Aspergillaceae</taxon>
        <taxon>Penicillium</taxon>
    </lineage>
</organism>
<protein>
    <submittedName>
        <fullName evidence="2">Uncharacterized protein</fullName>
    </submittedName>
</protein>
<dbReference type="EMBL" id="JAPQKQ010000001">
    <property type="protein sequence ID" value="KAJ5214127.1"/>
    <property type="molecule type" value="Genomic_DNA"/>
</dbReference>
<feature type="compositionally biased region" description="Basic residues" evidence="1">
    <location>
        <begin position="1"/>
        <end position="10"/>
    </location>
</feature>
<keyword evidence="3" id="KW-1185">Reference proteome</keyword>
<comment type="caution">
    <text evidence="2">The sequence shown here is derived from an EMBL/GenBank/DDBJ whole genome shotgun (WGS) entry which is preliminary data.</text>
</comment>
<evidence type="ECO:0000256" key="1">
    <source>
        <dbReference type="SAM" id="MobiDB-lite"/>
    </source>
</evidence>
<reference evidence="2" key="1">
    <citation type="submission" date="2022-11" db="EMBL/GenBank/DDBJ databases">
        <authorList>
            <person name="Petersen C."/>
        </authorList>
    </citation>
    <scope>NUCLEOTIDE SEQUENCE</scope>
    <source>
        <strain evidence="2">IBT 20477</strain>
    </source>
</reference>
<feature type="compositionally biased region" description="Acidic residues" evidence="1">
    <location>
        <begin position="498"/>
        <end position="530"/>
    </location>
</feature>
<proteinExistence type="predicted"/>